<dbReference type="NCBIfam" id="NF035939">
    <property type="entry name" value="TIM_EboE"/>
    <property type="match status" value="1"/>
</dbReference>
<dbReference type="SUPFAM" id="SSF51658">
    <property type="entry name" value="Xylose isomerase-like"/>
    <property type="match status" value="1"/>
</dbReference>
<comment type="caution">
    <text evidence="1">The sequence shown here is derived from an EMBL/GenBank/DDBJ whole genome shotgun (WGS) entry which is preliminary data.</text>
</comment>
<dbReference type="EMBL" id="AQQW01000012">
    <property type="protein sequence ID" value="ETW11373.1"/>
    <property type="molecule type" value="Genomic_DNA"/>
</dbReference>
<reference evidence="1 2" key="1">
    <citation type="journal article" date="2014" name="Antonie Van Leeuwenhoek">
        <title>Roseivivax atlanticus sp. nov., isolated from surface seawater of the Atlantic Ocean.</title>
        <authorList>
            <person name="Li G."/>
            <person name="Lai Q."/>
            <person name="Liu X."/>
            <person name="Sun F."/>
            <person name="Shao Z."/>
        </authorList>
    </citation>
    <scope>NUCLEOTIDE SEQUENCE [LARGE SCALE GENOMIC DNA]</scope>
    <source>
        <strain evidence="1 2">22II-s10s</strain>
    </source>
</reference>
<sequence>MTDVLTYCLNVHPTQTFDDVRAALTGPVRAVKRSISPDRPFPVGLRLSAECTAALTEPALREELAGLLSDGDLRPVTMNGFPYGPFHGTRVKEEVYLPDWRSEDRVRYSTDLADLLAALNPEGTFVSLSTVPGAFRPNGAGAEAVVADNILRVVAHLVALARDTGRHIALAIEPEPCCFLETIAETVTFFETWLFSDAAEARLSELADLPRSKAAEALRAHLGLCYDVCHAAVEYEDAAGSIAALRGAGIPVHKLQLSSALRIPSGNPAAREALRRFDEPTYLHQLIARGEGGLTRFTDLGEALAPGGACDGEEWRVHFHVPVFIDTLPDFATTQDFLREILALHRAEPISPHLEIETYTWQVLPEGLAAGSVEDAVTREIEWVREQLS</sequence>
<protein>
    <submittedName>
        <fullName evidence="1">Sugar phosphate isomerase family enzyme</fullName>
    </submittedName>
</protein>
<dbReference type="RefSeq" id="WP_043846237.1">
    <property type="nucleotide sequence ID" value="NZ_AQQW01000012.1"/>
</dbReference>
<name>W4HG67_9RHOB</name>
<organism evidence="1 2">
    <name type="scientific">Roseivivax marinus</name>
    <dbReference type="NCBI Taxonomy" id="1379903"/>
    <lineage>
        <taxon>Bacteria</taxon>
        <taxon>Pseudomonadati</taxon>
        <taxon>Pseudomonadota</taxon>
        <taxon>Alphaproteobacteria</taxon>
        <taxon>Rhodobacterales</taxon>
        <taxon>Roseobacteraceae</taxon>
        <taxon>Roseivivax</taxon>
    </lineage>
</organism>
<gene>
    <name evidence="1" type="ORF">ATO8_16920</name>
</gene>
<keyword evidence="1" id="KW-0413">Isomerase</keyword>
<evidence type="ECO:0000313" key="2">
    <source>
        <dbReference type="Proteomes" id="UP000019063"/>
    </source>
</evidence>
<dbReference type="AlphaFoldDB" id="W4HG67"/>
<dbReference type="Proteomes" id="UP000019063">
    <property type="component" value="Unassembled WGS sequence"/>
</dbReference>
<dbReference type="InterPro" id="IPR036237">
    <property type="entry name" value="Xyl_isomerase-like_sf"/>
</dbReference>
<proteinExistence type="predicted"/>
<evidence type="ECO:0000313" key="1">
    <source>
        <dbReference type="EMBL" id="ETW11373.1"/>
    </source>
</evidence>
<dbReference type="STRING" id="1379903.ATO8_16920"/>
<keyword evidence="2" id="KW-1185">Reference proteome</keyword>
<dbReference type="Gene3D" id="3.20.20.150">
    <property type="entry name" value="Divalent-metal-dependent TIM barrel enzymes"/>
    <property type="match status" value="1"/>
</dbReference>
<dbReference type="eggNOG" id="COG1082">
    <property type="taxonomic scope" value="Bacteria"/>
</dbReference>
<dbReference type="PATRIC" id="fig|1317118.6.peg.3483"/>
<accession>W4HG67</accession>
<dbReference type="GO" id="GO:0016853">
    <property type="term" value="F:isomerase activity"/>
    <property type="evidence" value="ECO:0007669"/>
    <property type="project" value="UniProtKB-KW"/>
</dbReference>